<dbReference type="Proteomes" id="UP000028090">
    <property type="component" value="Unassembled WGS sequence"/>
</dbReference>
<keyword evidence="1" id="KW-0235">DNA replication</keyword>
<dbReference type="PROSITE" id="PS00675">
    <property type="entry name" value="SIGMA54_INTERACT_1"/>
    <property type="match status" value="1"/>
</dbReference>
<dbReference type="PRINTS" id="PR00051">
    <property type="entry name" value="DNAA"/>
</dbReference>
<dbReference type="InterPro" id="IPR003593">
    <property type="entry name" value="AAA+_ATPase"/>
</dbReference>
<dbReference type="RefSeq" id="WP_042900267.1">
    <property type="nucleotide sequence ID" value="NZ_JPFU01000004.1"/>
</dbReference>
<dbReference type="SUPFAM" id="SSF52540">
    <property type="entry name" value="P-loop containing nucleoside triphosphate hydrolases"/>
    <property type="match status" value="1"/>
</dbReference>
<dbReference type="PANTHER" id="PTHR30050">
    <property type="entry name" value="CHROMOSOMAL REPLICATION INITIATOR PROTEIN DNAA"/>
    <property type="match status" value="1"/>
</dbReference>
<reference evidence="3 4" key="1">
    <citation type="submission" date="2014-05" db="EMBL/GenBank/DDBJ databases">
        <authorList>
            <person name="Daugherty S.C."/>
            <person name="Tallon L.J."/>
            <person name="Sadzewicz L."/>
            <person name="Kilian M."/>
            <person name="Tettelin H."/>
        </authorList>
    </citation>
    <scope>NUCLEOTIDE SEQUENCE [LARGE SCALE GENOMIC DNA]</scope>
    <source>
        <strain evidence="3 4">SK629</strain>
    </source>
</reference>
<dbReference type="CDD" id="cd00009">
    <property type="entry name" value="AAA"/>
    <property type="match status" value="1"/>
</dbReference>
<dbReference type="InterPro" id="IPR027417">
    <property type="entry name" value="P-loop_NTPase"/>
</dbReference>
<evidence type="ECO:0000256" key="1">
    <source>
        <dbReference type="RuleBase" id="RU004227"/>
    </source>
</evidence>
<dbReference type="AlphaFoldDB" id="A0A081Q4A5"/>
<accession>A0A081Q4A5</accession>
<dbReference type="Gene3D" id="3.40.50.300">
    <property type="entry name" value="P-loop containing nucleotide triphosphate hydrolases"/>
    <property type="match status" value="1"/>
</dbReference>
<dbReference type="Pfam" id="PF00308">
    <property type="entry name" value="Bac_DnaA"/>
    <property type="match status" value="1"/>
</dbReference>
<dbReference type="EMBL" id="JPFU01000004">
    <property type="protein sequence ID" value="KEQ37778.1"/>
    <property type="molecule type" value="Genomic_DNA"/>
</dbReference>
<dbReference type="PATRIC" id="fig|28037.95.peg.248"/>
<dbReference type="SMART" id="SM00382">
    <property type="entry name" value="AAA"/>
    <property type="match status" value="1"/>
</dbReference>
<feature type="domain" description="AAA+ ATPase" evidence="2">
    <location>
        <begin position="39"/>
        <end position="162"/>
    </location>
</feature>
<evidence type="ECO:0000313" key="4">
    <source>
        <dbReference type="Proteomes" id="UP000028090"/>
    </source>
</evidence>
<dbReference type="GO" id="GO:0006270">
    <property type="term" value="P:DNA replication initiation"/>
    <property type="evidence" value="ECO:0007669"/>
    <property type="project" value="TreeGrafter"/>
</dbReference>
<dbReference type="PANTHER" id="PTHR30050:SF2">
    <property type="entry name" value="CHROMOSOMAL REPLICATION INITIATOR PROTEIN DNAA"/>
    <property type="match status" value="1"/>
</dbReference>
<name>A0A081Q4A5_STRMT</name>
<sequence>MMNNTGLNKKYQFENFVEKDGNVLAKKEAVEVVKNLGLKYNPFYIYGESGSGKTHLLQAIVNKVLENNPEKRVKYISAENLLENELEIQKVRGEELDLLLVDDIQVLGEKDDMIQEKFFNLFNSFFGRKTQIVLSGNSEPDQLKNIQSRLIVRFKWGMTACLRSLED</sequence>
<gene>
    <name evidence="3" type="ORF">SK629_0288</name>
</gene>
<dbReference type="InterPro" id="IPR025662">
    <property type="entry name" value="Sigma_54_int_dom_ATP-bd_1"/>
</dbReference>
<proteinExistence type="inferred from homology"/>
<evidence type="ECO:0000259" key="2">
    <source>
        <dbReference type="SMART" id="SM00382"/>
    </source>
</evidence>
<dbReference type="InterPro" id="IPR013317">
    <property type="entry name" value="DnaA_dom"/>
</dbReference>
<dbReference type="OrthoDB" id="61127at2"/>
<organism evidence="3 4">
    <name type="scientific">Streptococcus mitis</name>
    <dbReference type="NCBI Taxonomy" id="28037"/>
    <lineage>
        <taxon>Bacteria</taxon>
        <taxon>Bacillati</taxon>
        <taxon>Bacillota</taxon>
        <taxon>Bacilli</taxon>
        <taxon>Lactobacillales</taxon>
        <taxon>Streptococcaceae</taxon>
        <taxon>Streptococcus</taxon>
        <taxon>Streptococcus mitis group</taxon>
    </lineage>
</organism>
<dbReference type="GO" id="GO:0003688">
    <property type="term" value="F:DNA replication origin binding"/>
    <property type="evidence" value="ECO:0007669"/>
    <property type="project" value="TreeGrafter"/>
</dbReference>
<protein>
    <submittedName>
        <fullName evidence="3">Bacterial dnaA family protein</fullName>
    </submittedName>
</protein>
<evidence type="ECO:0000313" key="3">
    <source>
        <dbReference type="EMBL" id="KEQ37778.1"/>
    </source>
</evidence>
<dbReference type="InterPro" id="IPR020591">
    <property type="entry name" value="Chromosome_initiator_DnaA-like"/>
</dbReference>
<comment type="similarity">
    <text evidence="1">Belongs to the DnaA family.</text>
</comment>
<comment type="caution">
    <text evidence="3">The sequence shown here is derived from an EMBL/GenBank/DDBJ whole genome shotgun (WGS) entry which is preliminary data.</text>
</comment>
<dbReference type="GO" id="GO:0005886">
    <property type="term" value="C:plasma membrane"/>
    <property type="evidence" value="ECO:0007669"/>
    <property type="project" value="TreeGrafter"/>
</dbReference>